<sequence length="71" mass="7793">MSRKTPARKLMAGPARDQVATELRKRYENGDSVRSIAEATNRSYGGVHRLLADAGVTFRSRGGETRKKTGT</sequence>
<dbReference type="Proteomes" id="UP001589710">
    <property type="component" value="Unassembled WGS sequence"/>
</dbReference>
<protein>
    <submittedName>
        <fullName evidence="2">Helix-turn-helix domain-containing protein</fullName>
    </submittedName>
</protein>
<feature type="domain" description="Helix-turn-helix" evidence="1">
    <location>
        <begin position="11"/>
        <end position="66"/>
    </location>
</feature>
<evidence type="ECO:0000259" key="1">
    <source>
        <dbReference type="Pfam" id="PF19575"/>
    </source>
</evidence>
<name>A0ABV5R1X9_9ACTN</name>
<accession>A0ABV5R1X9</accession>
<reference evidence="2 3" key="1">
    <citation type="submission" date="2024-09" db="EMBL/GenBank/DDBJ databases">
        <authorList>
            <person name="Sun Q."/>
            <person name="Mori K."/>
        </authorList>
    </citation>
    <scope>NUCLEOTIDE SEQUENCE [LARGE SCALE GENOMIC DNA]</scope>
    <source>
        <strain evidence="2 3">JCM 3331</strain>
    </source>
</reference>
<evidence type="ECO:0000313" key="3">
    <source>
        <dbReference type="Proteomes" id="UP001589710"/>
    </source>
</evidence>
<gene>
    <name evidence="2" type="ORF">ACFFTL_05585</name>
</gene>
<dbReference type="Gene3D" id="1.10.10.60">
    <property type="entry name" value="Homeodomain-like"/>
    <property type="match status" value="1"/>
</dbReference>
<dbReference type="EMBL" id="JBHMCG010000020">
    <property type="protein sequence ID" value="MFB9571825.1"/>
    <property type="molecule type" value="Genomic_DNA"/>
</dbReference>
<dbReference type="RefSeq" id="WP_345509918.1">
    <property type="nucleotide sequence ID" value="NZ_BAAAXD010000005.1"/>
</dbReference>
<organism evidence="2 3">
    <name type="scientific">Streptomyces yanii</name>
    <dbReference type="NCBI Taxonomy" id="78510"/>
    <lineage>
        <taxon>Bacteria</taxon>
        <taxon>Bacillati</taxon>
        <taxon>Actinomycetota</taxon>
        <taxon>Actinomycetes</taxon>
        <taxon>Kitasatosporales</taxon>
        <taxon>Streptomycetaceae</taxon>
        <taxon>Streptomyces</taxon>
    </lineage>
</organism>
<keyword evidence="3" id="KW-1185">Reference proteome</keyword>
<dbReference type="InterPro" id="IPR045745">
    <property type="entry name" value="HTH_58_Actinobacteria-type"/>
</dbReference>
<proteinExistence type="predicted"/>
<dbReference type="Pfam" id="PF19575">
    <property type="entry name" value="HTH_58"/>
    <property type="match status" value="1"/>
</dbReference>
<comment type="caution">
    <text evidence="2">The sequence shown here is derived from an EMBL/GenBank/DDBJ whole genome shotgun (WGS) entry which is preliminary data.</text>
</comment>
<evidence type="ECO:0000313" key="2">
    <source>
        <dbReference type="EMBL" id="MFB9571825.1"/>
    </source>
</evidence>